<dbReference type="CDD" id="cd17321">
    <property type="entry name" value="MFS_MMR_MDR_like"/>
    <property type="match status" value="1"/>
</dbReference>
<keyword evidence="2" id="KW-0813">Transport</keyword>
<dbReference type="Gene3D" id="1.20.1250.20">
    <property type="entry name" value="MFS general substrate transporter like domains"/>
    <property type="match status" value="1"/>
</dbReference>
<reference evidence="10 11" key="1">
    <citation type="submission" date="2019-08" db="EMBL/GenBank/DDBJ databases">
        <title>Bradyrhizobium hipponensis sp. nov., a rhizobium isolated from a Lupinus angustifolius root nodule in Tunisia.</title>
        <authorList>
            <person name="Off K."/>
            <person name="Rejili M."/>
            <person name="Mars M."/>
            <person name="Brachmann A."/>
            <person name="Marin M."/>
        </authorList>
    </citation>
    <scope>NUCLEOTIDE SEQUENCE [LARGE SCALE GENOMIC DNA]</scope>
    <source>
        <strain evidence="11">aSej3</strain>
    </source>
</reference>
<feature type="transmembrane region" description="Helical" evidence="8">
    <location>
        <begin position="267"/>
        <end position="286"/>
    </location>
</feature>
<feature type="transmembrane region" description="Helical" evidence="8">
    <location>
        <begin position="104"/>
        <end position="125"/>
    </location>
</feature>
<dbReference type="Proteomes" id="UP000324797">
    <property type="component" value="Unassembled WGS sequence"/>
</dbReference>
<comment type="subcellular location">
    <subcellularLocation>
        <location evidence="1">Cell membrane</location>
        <topology evidence="1">Multi-pass membrane protein</topology>
    </subcellularLocation>
</comment>
<feature type="domain" description="Major facilitator superfamily (MFS) profile" evidence="9">
    <location>
        <begin position="13"/>
        <end position="458"/>
    </location>
</feature>
<feature type="transmembrane region" description="Helical" evidence="8">
    <location>
        <begin position="229"/>
        <end position="246"/>
    </location>
</feature>
<dbReference type="PANTHER" id="PTHR42718">
    <property type="entry name" value="MAJOR FACILITATOR SUPERFAMILY MULTIDRUG TRANSPORTER MFSC"/>
    <property type="match status" value="1"/>
</dbReference>
<dbReference type="Pfam" id="PF07690">
    <property type="entry name" value="MFS_1"/>
    <property type="match status" value="1"/>
</dbReference>
<dbReference type="InterPro" id="IPR020846">
    <property type="entry name" value="MFS_dom"/>
</dbReference>
<dbReference type="GO" id="GO:0005886">
    <property type="term" value="C:plasma membrane"/>
    <property type="evidence" value="ECO:0007669"/>
    <property type="project" value="UniProtKB-SubCell"/>
</dbReference>
<evidence type="ECO:0000256" key="2">
    <source>
        <dbReference type="ARBA" id="ARBA00022448"/>
    </source>
</evidence>
<dbReference type="EMBL" id="VSTH01000039">
    <property type="protein sequence ID" value="TYO66210.1"/>
    <property type="molecule type" value="Genomic_DNA"/>
</dbReference>
<feature type="transmembrane region" description="Helical" evidence="8">
    <location>
        <begin position="195"/>
        <end position="217"/>
    </location>
</feature>
<feature type="transmembrane region" description="Helical" evidence="8">
    <location>
        <begin position="331"/>
        <end position="350"/>
    </location>
</feature>
<proteinExistence type="predicted"/>
<accession>A0A5S4YPB0</accession>
<dbReference type="Gene3D" id="1.20.1720.10">
    <property type="entry name" value="Multidrug resistance protein D"/>
    <property type="match status" value="1"/>
</dbReference>
<feature type="transmembrane region" description="Helical" evidence="8">
    <location>
        <begin position="12"/>
        <end position="35"/>
    </location>
</feature>
<evidence type="ECO:0000256" key="3">
    <source>
        <dbReference type="ARBA" id="ARBA00022475"/>
    </source>
</evidence>
<dbReference type="PROSITE" id="PS50850">
    <property type="entry name" value="MFS"/>
    <property type="match status" value="1"/>
</dbReference>
<feature type="transmembrane region" description="Helical" evidence="8">
    <location>
        <begin position="55"/>
        <end position="72"/>
    </location>
</feature>
<dbReference type="GO" id="GO:0022857">
    <property type="term" value="F:transmembrane transporter activity"/>
    <property type="evidence" value="ECO:0007669"/>
    <property type="project" value="InterPro"/>
</dbReference>
<gene>
    <name evidence="10" type="ORF">FXV83_12540</name>
</gene>
<keyword evidence="4 8" id="KW-0812">Transmembrane</keyword>
<dbReference type="InterPro" id="IPR011701">
    <property type="entry name" value="MFS"/>
</dbReference>
<dbReference type="PANTHER" id="PTHR42718:SF46">
    <property type="entry name" value="BLR6921 PROTEIN"/>
    <property type="match status" value="1"/>
</dbReference>
<feature type="region of interest" description="Disordered" evidence="7">
    <location>
        <begin position="461"/>
        <end position="484"/>
    </location>
</feature>
<dbReference type="PRINTS" id="PR01036">
    <property type="entry name" value="TCRTETB"/>
</dbReference>
<organism evidence="10 11">
    <name type="scientific">Bradyrhizobium hipponense</name>
    <dbReference type="NCBI Taxonomy" id="2605638"/>
    <lineage>
        <taxon>Bacteria</taxon>
        <taxon>Pseudomonadati</taxon>
        <taxon>Pseudomonadota</taxon>
        <taxon>Alphaproteobacteria</taxon>
        <taxon>Hyphomicrobiales</taxon>
        <taxon>Nitrobacteraceae</taxon>
        <taxon>Bradyrhizobium</taxon>
    </lineage>
</organism>
<evidence type="ECO:0000256" key="4">
    <source>
        <dbReference type="ARBA" id="ARBA00022692"/>
    </source>
</evidence>
<dbReference type="NCBIfam" id="TIGR00711">
    <property type="entry name" value="efflux_EmrB"/>
    <property type="match status" value="1"/>
</dbReference>
<feature type="transmembrane region" description="Helical" evidence="8">
    <location>
        <begin position="434"/>
        <end position="453"/>
    </location>
</feature>
<keyword evidence="3" id="KW-1003">Cell membrane</keyword>
<evidence type="ECO:0000259" key="9">
    <source>
        <dbReference type="PROSITE" id="PS50850"/>
    </source>
</evidence>
<feature type="transmembrane region" description="Helical" evidence="8">
    <location>
        <begin position="137"/>
        <end position="159"/>
    </location>
</feature>
<evidence type="ECO:0000256" key="6">
    <source>
        <dbReference type="ARBA" id="ARBA00023136"/>
    </source>
</evidence>
<evidence type="ECO:0000256" key="5">
    <source>
        <dbReference type="ARBA" id="ARBA00022989"/>
    </source>
</evidence>
<keyword evidence="5 8" id="KW-1133">Transmembrane helix</keyword>
<dbReference type="InterPro" id="IPR004638">
    <property type="entry name" value="EmrB-like"/>
</dbReference>
<dbReference type="AlphaFoldDB" id="A0A5S4YPB0"/>
<comment type="caution">
    <text evidence="10">The sequence shown here is derived from an EMBL/GenBank/DDBJ whole genome shotgun (WGS) entry which is preliminary data.</text>
</comment>
<evidence type="ECO:0000256" key="7">
    <source>
        <dbReference type="SAM" id="MobiDB-lite"/>
    </source>
</evidence>
<evidence type="ECO:0000256" key="8">
    <source>
        <dbReference type="SAM" id="Phobius"/>
    </source>
</evidence>
<evidence type="ECO:0000313" key="10">
    <source>
        <dbReference type="EMBL" id="TYO66210.1"/>
    </source>
</evidence>
<dbReference type="SUPFAM" id="SSF103473">
    <property type="entry name" value="MFS general substrate transporter"/>
    <property type="match status" value="2"/>
</dbReference>
<evidence type="ECO:0000256" key="1">
    <source>
        <dbReference type="ARBA" id="ARBA00004651"/>
    </source>
</evidence>
<keyword evidence="6 8" id="KW-0472">Membrane</keyword>
<feature type="transmembrane region" description="Helical" evidence="8">
    <location>
        <begin position="402"/>
        <end position="422"/>
    </location>
</feature>
<feature type="transmembrane region" description="Helical" evidence="8">
    <location>
        <begin position="356"/>
        <end position="381"/>
    </location>
</feature>
<feature type="transmembrane region" description="Helical" evidence="8">
    <location>
        <begin position="165"/>
        <end position="183"/>
    </location>
</feature>
<dbReference type="RefSeq" id="WP_148739488.1">
    <property type="nucleotide sequence ID" value="NZ_VSTH01000039.1"/>
</dbReference>
<name>A0A5S4YPB0_9BRAD</name>
<dbReference type="InterPro" id="IPR036259">
    <property type="entry name" value="MFS_trans_sf"/>
</dbReference>
<protein>
    <submittedName>
        <fullName evidence="10">MFS transporter</fullName>
    </submittedName>
</protein>
<sequence>MQDAPNPAEKTWVLALTSLASFMMALDALVLTTAFADIRTEFSSTVETLQWTVNAYNLAFAVLLLSGAALGDRFGRRRMFAGGIVLFTLASAACALARTVEWLIAARAVQGAGAALVMPLAMAILSGTFEREERAKALGIFSGITGFALIVGPAMGGLFTQQLGWRSIFWINLPIGAIAATLVRARLRESFGPAATLDIIGLALVATASLAWVWSLMRGNTVGWTSAEVVGAIVAGLAFAAAFLIWESRAAAPMVPLRLFASRPFSAALSLSFLFYAAMYGVLFLLPQFLQVTLHFGAFGGGLRLLPWTATLFVTAPIAGAVVGKFGERPLVVTGLIMQAIGLGWIALIASPDAGYGALVVPLMVAGVGVSMAMPAAQSAILSSVSLPEMAKASGIFNMGRFLGGMFGIAALVATFAANGAMDSPAHFADGFGAAMTLAALLSLAGAWIGLLLPARESVSTASAPQGTGETRANAFSPESSGSA</sequence>
<keyword evidence="11" id="KW-1185">Reference proteome</keyword>
<feature type="transmembrane region" description="Helical" evidence="8">
    <location>
        <begin position="79"/>
        <end position="98"/>
    </location>
</feature>
<evidence type="ECO:0000313" key="11">
    <source>
        <dbReference type="Proteomes" id="UP000324797"/>
    </source>
</evidence>
<feature type="transmembrane region" description="Helical" evidence="8">
    <location>
        <begin position="306"/>
        <end position="324"/>
    </location>
</feature>
<feature type="compositionally biased region" description="Polar residues" evidence="7">
    <location>
        <begin position="461"/>
        <end position="471"/>
    </location>
</feature>